<dbReference type="InterPro" id="IPR010982">
    <property type="entry name" value="Lambda_DNA-bd_dom_sf"/>
</dbReference>
<reference evidence="3 4" key="1">
    <citation type="submission" date="2020-03" db="EMBL/GenBank/DDBJ databases">
        <authorList>
            <person name="Pitt A."/>
            <person name="Hahn M.W."/>
        </authorList>
    </citation>
    <scope>NUCLEOTIDE SEQUENCE [LARGE SCALE GENOMIC DNA]</scope>
    <source>
        <strain evidence="3 4">5A-MARBSE</strain>
    </source>
</reference>
<proteinExistence type="inferred from homology"/>
<dbReference type="RefSeq" id="WP_269009537.1">
    <property type="nucleotide sequence ID" value="NZ_JAANOH010000001.1"/>
</dbReference>
<dbReference type="SUPFAM" id="SSF47413">
    <property type="entry name" value="lambda repressor-like DNA-binding domains"/>
    <property type="match status" value="1"/>
</dbReference>
<dbReference type="InterPro" id="IPR010359">
    <property type="entry name" value="IrrE_HExxH"/>
</dbReference>
<dbReference type="Gene3D" id="1.10.260.40">
    <property type="entry name" value="lambda repressor-like DNA-binding domains"/>
    <property type="match status" value="1"/>
</dbReference>
<keyword evidence="4" id="KW-1185">Reference proteome</keyword>
<name>A0ABT4JE89_9BACT</name>
<dbReference type="PROSITE" id="PS50943">
    <property type="entry name" value="HTH_CROC1"/>
    <property type="match status" value="1"/>
</dbReference>
<gene>
    <name evidence="3" type="ORF">G9H61_03725</name>
</gene>
<dbReference type="Pfam" id="PF06114">
    <property type="entry name" value="Peptidase_M78"/>
    <property type="match status" value="1"/>
</dbReference>
<evidence type="ECO:0000259" key="2">
    <source>
        <dbReference type="PROSITE" id="PS50943"/>
    </source>
</evidence>
<accession>A0ABT4JE89</accession>
<dbReference type="Proteomes" id="UP001321186">
    <property type="component" value="Unassembled WGS sequence"/>
</dbReference>
<evidence type="ECO:0000313" key="3">
    <source>
        <dbReference type="EMBL" id="MCZ2474538.1"/>
    </source>
</evidence>
<evidence type="ECO:0000256" key="1">
    <source>
        <dbReference type="ARBA" id="ARBA00007227"/>
    </source>
</evidence>
<evidence type="ECO:0000313" key="4">
    <source>
        <dbReference type="Proteomes" id="UP001321186"/>
    </source>
</evidence>
<sequence length="364" mass="42117">MASVNEFYTDIAFHPGETLAEKLEELKMGPKEFSIRTGKPEKTIIAILKGDSSITPEMAVLFESVLKIPARFWIKRQFSFDEYRAREKRVLAIEEAKDWAKCFPIGEMVKCGWLNAKTNAEEKVAELFHFFGVSSPEAWKNYFFKQQLKVAFRISLAHTKEPYAISAWIRQGEIQASQLPCGGYSETEFKKALKEIKTIMATQPKDFFEQLQQRCLACGVKVVYTPCIKKAPLSGATRWIDENPLIQLTGRYKQNDRFWFTFFHEAGHILLHGKKDIFLEDIEYSDADLQKEAEANEFAVEWTFSNEQEKEVLEASPLTIESIQAFAKKFNTHPAMIIGRFHKKELLHYAKGREFFVKLEFSDF</sequence>
<feature type="domain" description="HTH cro/C1-type" evidence="2">
    <location>
        <begin position="19"/>
        <end position="73"/>
    </location>
</feature>
<comment type="similarity">
    <text evidence="1">Belongs to the short-chain fatty acyl-CoA assimilation regulator (ScfR) family.</text>
</comment>
<dbReference type="Gene3D" id="1.10.10.2910">
    <property type="match status" value="1"/>
</dbReference>
<dbReference type="SMART" id="SM00530">
    <property type="entry name" value="HTH_XRE"/>
    <property type="match status" value="1"/>
</dbReference>
<comment type="caution">
    <text evidence="3">The sequence shown here is derived from an EMBL/GenBank/DDBJ whole genome shotgun (WGS) entry which is preliminary data.</text>
</comment>
<dbReference type="InterPro" id="IPR001387">
    <property type="entry name" value="Cro/C1-type_HTH"/>
</dbReference>
<organism evidence="3 4">
    <name type="scientific">Aquirufa ecclesiirivi</name>
    <dbReference type="NCBI Taxonomy" id="2715124"/>
    <lineage>
        <taxon>Bacteria</taxon>
        <taxon>Pseudomonadati</taxon>
        <taxon>Bacteroidota</taxon>
        <taxon>Cytophagia</taxon>
        <taxon>Cytophagales</taxon>
        <taxon>Flectobacillaceae</taxon>
        <taxon>Aquirufa</taxon>
    </lineage>
</organism>
<dbReference type="EMBL" id="JAANOH010000001">
    <property type="protein sequence ID" value="MCZ2474538.1"/>
    <property type="molecule type" value="Genomic_DNA"/>
</dbReference>
<protein>
    <submittedName>
        <fullName evidence="3">ImmA/IrrE family metallo-endopeptidase</fullName>
    </submittedName>
</protein>